<name>A0A5B7HR72_PORTR</name>
<reference evidence="2 3" key="1">
    <citation type="submission" date="2019-05" db="EMBL/GenBank/DDBJ databases">
        <title>Another draft genome of Portunus trituberculatus and its Hox gene families provides insights of decapod evolution.</title>
        <authorList>
            <person name="Jeong J.-H."/>
            <person name="Song I."/>
            <person name="Kim S."/>
            <person name="Choi T."/>
            <person name="Kim D."/>
            <person name="Ryu S."/>
            <person name="Kim W."/>
        </authorList>
    </citation>
    <scope>NUCLEOTIDE SEQUENCE [LARGE SCALE GENOMIC DNA]</scope>
    <source>
        <tissue evidence="2">Muscle</tissue>
    </source>
</reference>
<evidence type="ECO:0000313" key="2">
    <source>
        <dbReference type="EMBL" id="MPC72215.1"/>
    </source>
</evidence>
<evidence type="ECO:0000256" key="1">
    <source>
        <dbReference type="SAM" id="Coils"/>
    </source>
</evidence>
<comment type="caution">
    <text evidence="2">The sequence shown here is derived from an EMBL/GenBank/DDBJ whole genome shotgun (WGS) entry which is preliminary data.</text>
</comment>
<accession>A0A5B7HR72</accession>
<organism evidence="2 3">
    <name type="scientific">Portunus trituberculatus</name>
    <name type="common">Swimming crab</name>
    <name type="synonym">Neptunus trituberculatus</name>
    <dbReference type="NCBI Taxonomy" id="210409"/>
    <lineage>
        <taxon>Eukaryota</taxon>
        <taxon>Metazoa</taxon>
        <taxon>Ecdysozoa</taxon>
        <taxon>Arthropoda</taxon>
        <taxon>Crustacea</taxon>
        <taxon>Multicrustacea</taxon>
        <taxon>Malacostraca</taxon>
        <taxon>Eumalacostraca</taxon>
        <taxon>Eucarida</taxon>
        <taxon>Decapoda</taxon>
        <taxon>Pleocyemata</taxon>
        <taxon>Brachyura</taxon>
        <taxon>Eubrachyura</taxon>
        <taxon>Portunoidea</taxon>
        <taxon>Portunidae</taxon>
        <taxon>Portuninae</taxon>
        <taxon>Portunus</taxon>
    </lineage>
</organism>
<evidence type="ECO:0000313" key="3">
    <source>
        <dbReference type="Proteomes" id="UP000324222"/>
    </source>
</evidence>
<gene>
    <name evidence="2" type="ORF">E2C01_066513</name>
</gene>
<sequence length="70" mass="8001">MIYFNLAGGEDIVKLEGEASKLQEEVEAVEAAWEELDKEVEEYVQETKAPLVEITEKVATLDIHRIRKLL</sequence>
<dbReference type="OrthoDB" id="6376344at2759"/>
<proteinExistence type="predicted"/>
<dbReference type="EMBL" id="VSRR010034334">
    <property type="protein sequence ID" value="MPC72215.1"/>
    <property type="molecule type" value="Genomic_DNA"/>
</dbReference>
<feature type="coiled-coil region" evidence="1">
    <location>
        <begin position="12"/>
        <end position="46"/>
    </location>
</feature>
<keyword evidence="1" id="KW-0175">Coiled coil</keyword>
<dbReference type="Proteomes" id="UP000324222">
    <property type="component" value="Unassembled WGS sequence"/>
</dbReference>
<dbReference type="AlphaFoldDB" id="A0A5B7HR72"/>
<keyword evidence="3" id="KW-1185">Reference proteome</keyword>
<protein>
    <submittedName>
        <fullName evidence="2">Uncharacterized protein</fullName>
    </submittedName>
</protein>